<dbReference type="Pfam" id="PF13377">
    <property type="entry name" value="Peripla_BP_3"/>
    <property type="match status" value="1"/>
</dbReference>
<gene>
    <name evidence="6" type="ORF">YC6258_04322</name>
</gene>
<dbReference type="STRING" id="1445510.YC6258_04322"/>
<dbReference type="InterPro" id="IPR000843">
    <property type="entry name" value="HTH_LacI"/>
</dbReference>
<evidence type="ECO:0000256" key="3">
    <source>
        <dbReference type="ARBA" id="ARBA00023163"/>
    </source>
</evidence>
<dbReference type="Proteomes" id="UP000032266">
    <property type="component" value="Chromosome"/>
</dbReference>
<dbReference type="HOGENOM" id="CLU_037628_6_4_6"/>
<dbReference type="Pfam" id="PF00356">
    <property type="entry name" value="LacI"/>
    <property type="match status" value="1"/>
</dbReference>
<dbReference type="PROSITE" id="PS00356">
    <property type="entry name" value="HTH_LACI_1"/>
    <property type="match status" value="1"/>
</dbReference>
<dbReference type="PANTHER" id="PTHR30146">
    <property type="entry name" value="LACI-RELATED TRANSCRIPTIONAL REPRESSOR"/>
    <property type="match status" value="1"/>
</dbReference>
<feature type="compositionally biased region" description="Polar residues" evidence="4">
    <location>
        <begin position="333"/>
        <end position="350"/>
    </location>
</feature>
<dbReference type="Gene3D" id="1.10.260.40">
    <property type="entry name" value="lambda repressor-like DNA-binding domains"/>
    <property type="match status" value="1"/>
</dbReference>
<dbReference type="CDD" id="cd06288">
    <property type="entry name" value="PBP1_sucrose_transcription_regulator"/>
    <property type="match status" value="1"/>
</dbReference>
<keyword evidence="3" id="KW-0804">Transcription</keyword>
<feature type="region of interest" description="Disordered" evidence="4">
    <location>
        <begin position="329"/>
        <end position="350"/>
    </location>
</feature>
<keyword evidence="1" id="KW-0805">Transcription regulation</keyword>
<dbReference type="PROSITE" id="PS50932">
    <property type="entry name" value="HTH_LACI_2"/>
    <property type="match status" value="1"/>
</dbReference>
<dbReference type="SUPFAM" id="SSF47413">
    <property type="entry name" value="lambda repressor-like DNA-binding domains"/>
    <property type="match status" value="1"/>
</dbReference>
<dbReference type="KEGG" id="gsn:YC6258_04322"/>
<dbReference type="GO" id="GO:0000976">
    <property type="term" value="F:transcription cis-regulatory region binding"/>
    <property type="evidence" value="ECO:0007669"/>
    <property type="project" value="TreeGrafter"/>
</dbReference>
<dbReference type="OrthoDB" id="6619319at2"/>
<evidence type="ECO:0000313" key="7">
    <source>
        <dbReference type="Proteomes" id="UP000032266"/>
    </source>
</evidence>
<protein>
    <submittedName>
        <fullName evidence="6">Transcriptional regulator</fullName>
    </submittedName>
</protein>
<dbReference type="InterPro" id="IPR028082">
    <property type="entry name" value="Peripla_BP_I"/>
</dbReference>
<dbReference type="PATRIC" id="fig|1445510.3.peg.4288"/>
<accession>A0A0C5VQ33</accession>
<evidence type="ECO:0000313" key="6">
    <source>
        <dbReference type="EMBL" id="AJQ96356.1"/>
    </source>
</evidence>
<evidence type="ECO:0000259" key="5">
    <source>
        <dbReference type="PROSITE" id="PS50932"/>
    </source>
</evidence>
<feature type="domain" description="HTH lacI-type" evidence="5">
    <location>
        <begin position="6"/>
        <end position="51"/>
    </location>
</feature>
<proteinExistence type="predicted"/>
<name>A0A0C5VQ33_9GAMM</name>
<dbReference type="GO" id="GO:0003700">
    <property type="term" value="F:DNA-binding transcription factor activity"/>
    <property type="evidence" value="ECO:0007669"/>
    <property type="project" value="TreeGrafter"/>
</dbReference>
<dbReference type="CDD" id="cd01392">
    <property type="entry name" value="HTH_LacI"/>
    <property type="match status" value="1"/>
</dbReference>
<dbReference type="AlphaFoldDB" id="A0A0C5VQ33"/>
<sequence>MRKKKVTMMDIASAVGVSQPTVSAIINGSDTIRVSSETNRRVLQIAEEMGYPLRRKVHHDDRSGSLILLINSLNMHDPFISAVSAAQKRAWELNTVLTIFDYEDDMQLLAHMLQQVVRDIDCQGVIYAINSLREITAVTVAAHQKLVYLNCFDSKEIRIPTIVPADFMGGFRATEHLLNQGYRKIAMITGESWSESSNQRVRGYRQAMINADCPINERLIAAGNWSVRQSYLQVRTWLSAGEQIDAIFCASDLMAVGVYQAIQEQGRKIPEDIAVMGFDNQLLAGELLPPLSSIDLPYDEMGRMAVDYCLIGMIEGIAQTKIEGELSVRESTSHNTNAQRHNRAQKNYEQ</sequence>
<keyword evidence="2" id="KW-0238">DNA-binding</keyword>
<dbReference type="Gene3D" id="3.40.50.2300">
    <property type="match status" value="2"/>
</dbReference>
<dbReference type="EMBL" id="CP007142">
    <property type="protein sequence ID" value="AJQ96356.1"/>
    <property type="molecule type" value="Genomic_DNA"/>
</dbReference>
<evidence type="ECO:0000256" key="2">
    <source>
        <dbReference type="ARBA" id="ARBA00023125"/>
    </source>
</evidence>
<dbReference type="PANTHER" id="PTHR30146:SF145">
    <property type="entry name" value="RIBOSE OPERON REPRESSOR"/>
    <property type="match status" value="1"/>
</dbReference>
<evidence type="ECO:0000256" key="1">
    <source>
        <dbReference type="ARBA" id="ARBA00023015"/>
    </source>
</evidence>
<dbReference type="SUPFAM" id="SSF53822">
    <property type="entry name" value="Periplasmic binding protein-like I"/>
    <property type="match status" value="1"/>
</dbReference>
<dbReference type="SMART" id="SM00354">
    <property type="entry name" value="HTH_LACI"/>
    <property type="match status" value="1"/>
</dbReference>
<dbReference type="RefSeq" id="WP_044618378.1">
    <property type="nucleotide sequence ID" value="NZ_CP007142.1"/>
</dbReference>
<reference evidence="6 7" key="1">
    <citation type="submission" date="2014-01" db="EMBL/GenBank/DDBJ databases">
        <title>Full genme sequencing of cellulolytic bacterium Gynuella sunshinyii YC6258T gen. nov., sp. nov.</title>
        <authorList>
            <person name="Khan H."/>
            <person name="Chung E.J."/>
            <person name="Chung Y.R."/>
        </authorList>
    </citation>
    <scope>NUCLEOTIDE SEQUENCE [LARGE SCALE GENOMIC DNA]</scope>
    <source>
        <strain evidence="6 7">YC6258</strain>
    </source>
</reference>
<organism evidence="6 7">
    <name type="scientific">Gynuella sunshinyii YC6258</name>
    <dbReference type="NCBI Taxonomy" id="1445510"/>
    <lineage>
        <taxon>Bacteria</taxon>
        <taxon>Pseudomonadati</taxon>
        <taxon>Pseudomonadota</taxon>
        <taxon>Gammaproteobacteria</taxon>
        <taxon>Oceanospirillales</taxon>
        <taxon>Saccharospirillaceae</taxon>
        <taxon>Gynuella</taxon>
    </lineage>
</organism>
<dbReference type="InterPro" id="IPR010982">
    <property type="entry name" value="Lambda_DNA-bd_dom_sf"/>
</dbReference>
<dbReference type="InterPro" id="IPR046335">
    <property type="entry name" value="LacI/GalR-like_sensor"/>
</dbReference>
<keyword evidence="7" id="KW-1185">Reference proteome</keyword>
<evidence type="ECO:0000256" key="4">
    <source>
        <dbReference type="SAM" id="MobiDB-lite"/>
    </source>
</evidence>